<name>A0A0G4G7A4_VITBC</name>
<feature type="compositionally biased region" description="Low complexity" evidence="1">
    <location>
        <begin position="202"/>
        <end position="211"/>
    </location>
</feature>
<feature type="compositionally biased region" description="Low complexity" evidence="1">
    <location>
        <begin position="1452"/>
        <end position="1463"/>
    </location>
</feature>
<evidence type="ECO:0000313" key="3">
    <source>
        <dbReference type="Proteomes" id="UP000041254"/>
    </source>
</evidence>
<feature type="compositionally biased region" description="Pro residues" evidence="1">
    <location>
        <begin position="1038"/>
        <end position="1047"/>
    </location>
</feature>
<sequence>MALVEAEAAALPAMRPNELQYVVHDFWRSTSTSQVLISPGVTTVGDFTFGLQVQRVDRSPAAHGLTSDGGGKGGRGDAAGRANASISICVEVIREQHTYGVDSWWFPSVRYEVSVINFKDPSRTIRRQAVWTFSAQSSVVGFSGVIDPSRTNKREGFLSEEGSLVIRLWAQPSLYQLGSPGRHLVGGEPPPPEQSIAQACGASSSSASAAAPPAPEPPIAHTCGNAIPVIDGGPMDTDYLAVLMETLLHVTAFRQQLLLQALSRRLTGRSCLLDTHMGRARVTTASMAAACGYRELGTDGVCAIVADEVLRKGGFDTGWGEAFTPAYNAVVEMRTAVDALRKGNCLSDGPSVPVEACRVVYPPGLYRRAVAAVNKCLLASIERLVRRCVQEGEKQEVGSERSDAATGDTRGPSSDDTSPPSKPVHEPHHPVVDLRAELWLAGCVVDLTAACHLSAIELQALQPFTNGGGIAPTPFLRYTQPPPPPAVPTGDNGGPSLLLSEDDVTGSIMLHPLRVGGIPRADIDKANKAGHPDDPIMASLLTPMTIAAGLRELQPALQALLRLAGAIREATTSSNTTTRRESEGCAEGSDAGESVRTSMELETTSSTPPNESTNNQQLSPKDGDYGLSLADLAMAFSDAWADRLGQHPLGSSGCGEALEELVDMVLQLLPSTRDRRSEIQRALRRVCKKQRAASETYGKGSKDTGTVTKVDLSALLASLGWTDLSAFCHAPAAAYRCLLQTTQGPLQRILPALLQIQLAPPPLELADTARPTPSPALAQQGSSSPATIAPIPIPSSTPSLFIEHAVDCPSSAGSIVQEILNRKTSNGRQPLTAAPPVLCLFPVFTNLTNYSWLQCDVEDRLDLSPWLVGDADTAPRHVRTATMTAAPVGVVTTTTHVPMTVAGGGEVALGGGGGGGKSSRRVPYLLHGLLLRHVVEGRTPAPKYYAFISYGMPSQVSGVRRWLRMYDGRLDAWEEVEPGCLQKWLVNRGFVVWGLIYAREDMLPSLSADLLYHPTITLATSALPPYASFPDITYAMFAPPPPSPPPAQTDDSPRSGNRPATTSTYTLSSSTAGGASRAAEDLTGRLTPKGGGSGTSFGSGLLSGAASAILGAALSKSAQQLAAVGDAGAKEARELASLEKGLKNEVTDILSANVKTLTKRERARMRRDAEARRKKIRDLKRADRMMALYPSEIQQLHQMEKINDFVFSLADEWDGDDNTQDLEAISTPTTTSTSTPDWKNKLIREIQKLTEIINLGTKAITDPLGAATDAVQLHGGVIKVRLVTEKNLKKDSSRGFFRFNELKASRTLEVRWGAAVERLMKGIEELFKIPQSRQLLFEMTQSNTDTDPIHIQYHLRYLPPSTSLQPPSTSLAQDSYGGSQPQLTILLLLHRPADLLPPPLSPDAGRTPKAIARWTTTGKSTPPSSNVELLVPRCLGEPVQPRKGAAGGKVGKGAPPVRATTQHTVTQHTITIKMGGVTSMQRSDSAWLGVGSAPAANEAAPPMAALFDSRTDRLLVIRYWGAPPHASPRFWTIGTLVVDVRRSLQHYEQWLRHRIAHDCGDVFDQSMLLIAFLEVAPRQMVALPMEACLAGPLSLTSSAFVAVQSAPRRRYLYGGVVPSSIRAVAAEGYECRLKDGREVWVPGQLAVTHGDRNSQFLNGDYRIAHPDMWPSYSEPSDLSSAYKYPLWHQCSRAKDLHTISFDPLTGCWQIRVERSDGGKGSMRVRASNGPDWGALPSPHLARRSWLLYDDASRASPACKYFRVYTKQAYIPPDTVTVARSAHSAEPANFLGDYALQPETFSGRPLYRQLHLGVGEIGSTRLYLFFEPCLGNWCLGKTPGDQLLYGTSGPDWLAFGPDRIQRPWMVVAPSGGWQCDPDLRVAIPSATTGPLLVAVSAPTSPYLAGQYRRLRKTHNSRPAYQMMKSVAITPLQPQPSSPSAAPAPAATHTPAAKDDCVGARRDRDREATSCPPSKEGRSASSRGSHENKTADTAPTAAPAPLPTDGSVVTFAIRPMAGPPACGLSVDSEQEEADEPTEMNSEKRKTAQEDDMADDTDSGSDSEWVSFPPPLPAIFLPDSDDSAAAESLRTGVGARILTLAMRRRKAKKAKKATSARTGTQQRSHDGSTYRRLTTRAEDLSRLYSLNVLPPCDDPGASGGRASTSVPFPYEEGRKSTHPPTVSGCDGSLGTRAAMERLSLMRSRHVKDAPASPRAVAASLTDASREEGGGAGERFLYFDSQSGYWLMSDTMGDCYYPDAETGRDWGAMSPDRVTMGWRVYKSDADAWEEAPSLKVVAIPTALEMYPQRLVVSGCPRDADAGPFVDLNGVYVLLPSLHNCRPRWQRIGHLPARKKRAGHVDLLTHNSNGDGPSAPRERASAPTTPRPSSSTAPRERHQALLHFRITGGLTWCLSVVTRSSEGGDIQQVADWVVPDNPDIRYTRSRFIRISAQRSDRPSTSISTAVTPGPAKAKHAKGTSRERTDRDKAATLPPSSTASGTHWCDLFKMRLPDPTTTTGSTVSAVPSFAGSLDDLPAPPTDHQLVFRGGGETPPAAPPMSSASDQSPLKVGRLVCEEGRRASETTEGLSLTVANLGTWTIDMEAPNPKRQKLAATTHRRPSEEGEPGLHRVARTAALSIAIPRAALVECHPDLINRTTTAGADGDGEHALLPIEVHLESSRRPDSRVWHTEAAGGVSGDGYGFAPGTYHQLCSQLLSGKVSPSPSAGGSTVLCQQGLEGKPDGFLPTDPPPFDPAPAKEREQYSAVCGECDGSSPAASSASASASSLSVGPEILQHAPEWMPHQLPGDRFFSRSSGLPRDAQDDDAAALCDAVRICGVSSRATREAVRRALVDALGGEGDVYVDGGPYVVDGLDRPRAAGGVLDQPAAALLPATAAETAALPDRGGASSSAHGAIYGRHTSGDEELPGSRLTSIEYDDEDGGCSNAWIRNVTAMEETDDVKHVMDVIICYREPCHAAALMTRLWAIIAGSSTNLPPTPGYLVLGAVDADQCHDASEASWLSQVHALRPYIAPGECVVMTIEHGSLLDSQDRYLGRSPSP</sequence>
<feature type="region of interest" description="Disordered" evidence="1">
    <location>
        <begin position="1438"/>
        <end position="1463"/>
    </location>
</feature>
<dbReference type="OrthoDB" id="428753at2759"/>
<proteinExistence type="predicted"/>
<feature type="region of interest" description="Disordered" evidence="1">
    <location>
        <begin position="764"/>
        <end position="789"/>
    </location>
</feature>
<feature type="compositionally biased region" description="Acidic residues" evidence="1">
    <location>
        <begin position="2026"/>
        <end position="2035"/>
    </location>
</feature>
<dbReference type="Proteomes" id="UP000041254">
    <property type="component" value="Unassembled WGS sequence"/>
</dbReference>
<dbReference type="EMBL" id="CDMY01000581">
    <property type="protein sequence ID" value="CEM24423.1"/>
    <property type="molecule type" value="Genomic_DNA"/>
</dbReference>
<reference evidence="2 3" key="1">
    <citation type="submission" date="2014-11" db="EMBL/GenBank/DDBJ databases">
        <authorList>
            <person name="Zhu J."/>
            <person name="Qi W."/>
            <person name="Song R."/>
        </authorList>
    </citation>
    <scope>NUCLEOTIDE SEQUENCE [LARGE SCALE GENOMIC DNA]</scope>
</reference>
<feature type="compositionally biased region" description="Basic and acidic residues" evidence="1">
    <location>
        <begin position="1950"/>
        <end position="1966"/>
    </location>
</feature>
<feature type="region of interest" description="Disordered" evidence="1">
    <location>
        <begin position="2447"/>
        <end position="2493"/>
    </location>
</feature>
<feature type="region of interest" description="Disordered" evidence="1">
    <location>
        <begin position="2018"/>
        <end position="2069"/>
    </location>
</feature>
<feature type="region of interest" description="Disordered" evidence="1">
    <location>
        <begin position="1929"/>
        <end position="2004"/>
    </location>
</feature>
<organism evidence="2 3">
    <name type="scientific">Vitrella brassicaformis (strain CCMP3155)</name>
    <dbReference type="NCBI Taxonomy" id="1169540"/>
    <lineage>
        <taxon>Eukaryota</taxon>
        <taxon>Sar</taxon>
        <taxon>Alveolata</taxon>
        <taxon>Colpodellida</taxon>
        <taxon>Vitrellaceae</taxon>
        <taxon>Vitrella</taxon>
    </lineage>
</organism>
<feature type="compositionally biased region" description="Low complexity" evidence="1">
    <location>
        <begin position="2376"/>
        <end position="2388"/>
    </location>
</feature>
<dbReference type="InParanoid" id="A0A0G4G7A4"/>
<feature type="compositionally biased region" description="Acidic residues" evidence="1">
    <location>
        <begin position="2047"/>
        <end position="2058"/>
    </location>
</feature>
<gene>
    <name evidence="2" type="ORF">Vbra_3180</name>
</gene>
<feature type="compositionally biased region" description="Low complexity" evidence="1">
    <location>
        <begin position="406"/>
        <end position="419"/>
    </location>
</feature>
<feature type="compositionally biased region" description="Basic and acidic residues" evidence="1">
    <location>
        <begin position="2474"/>
        <end position="2484"/>
    </location>
</feature>
<feature type="compositionally biased region" description="Low complexity" evidence="1">
    <location>
        <begin position="602"/>
        <end position="615"/>
    </location>
</feature>
<accession>A0A0G4G7A4</accession>
<feature type="region of interest" description="Disordered" evidence="1">
    <location>
        <begin position="571"/>
        <end position="624"/>
    </location>
</feature>
<keyword evidence="3" id="KW-1185">Reference proteome</keyword>
<evidence type="ECO:0000313" key="2">
    <source>
        <dbReference type="EMBL" id="CEM24423.1"/>
    </source>
</evidence>
<protein>
    <submittedName>
        <fullName evidence="2">Uncharacterized protein</fullName>
    </submittedName>
</protein>
<feature type="region of interest" description="Disordered" evidence="1">
    <location>
        <begin position="1037"/>
        <end position="1091"/>
    </location>
</feature>
<feature type="compositionally biased region" description="Basic and acidic residues" evidence="1">
    <location>
        <begin position="392"/>
        <end position="403"/>
    </location>
</feature>
<feature type="compositionally biased region" description="Low complexity" evidence="1">
    <location>
        <begin position="1060"/>
        <end position="1077"/>
    </location>
</feature>
<dbReference type="VEuPathDB" id="CryptoDB:Vbra_3180"/>
<feature type="region of interest" description="Disordered" evidence="1">
    <location>
        <begin position="2358"/>
        <end position="2391"/>
    </location>
</feature>
<feature type="compositionally biased region" description="Low complexity" evidence="1">
    <location>
        <begin position="1936"/>
        <end position="1949"/>
    </location>
</feature>
<feature type="region of interest" description="Disordered" evidence="1">
    <location>
        <begin position="181"/>
        <end position="217"/>
    </location>
</feature>
<evidence type="ECO:0000256" key="1">
    <source>
        <dbReference type="SAM" id="MobiDB-lite"/>
    </source>
</evidence>
<feature type="region of interest" description="Disordered" evidence="1">
    <location>
        <begin position="2105"/>
        <end position="2127"/>
    </location>
</feature>
<feature type="region of interest" description="Disordered" evidence="1">
    <location>
        <begin position="392"/>
        <end position="428"/>
    </location>
</feature>
<feature type="compositionally biased region" description="Low complexity" evidence="1">
    <location>
        <begin position="1989"/>
        <end position="2003"/>
    </location>
</feature>